<gene>
    <name evidence="2" type="ORF">EYF80_059638</name>
</gene>
<reference evidence="2 3" key="1">
    <citation type="submission" date="2019-03" db="EMBL/GenBank/DDBJ databases">
        <title>First draft genome of Liparis tanakae, snailfish: a comprehensive survey of snailfish specific genes.</title>
        <authorList>
            <person name="Kim W."/>
            <person name="Song I."/>
            <person name="Jeong J.-H."/>
            <person name="Kim D."/>
            <person name="Kim S."/>
            <person name="Ryu S."/>
            <person name="Song J.Y."/>
            <person name="Lee S.K."/>
        </authorList>
    </citation>
    <scope>NUCLEOTIDE SEQUENCE [LARGE SCALE GENOMIC DNA]</scope>
    <source>
        <tissue evidence="2">Muscle</tissue>
    </source>
</reference>
<accession>A0A4Z2ENR2</accession>
<dbReference type="Proteomes" id="UP000314294">
    <property type="component" value="Unassembled WGS sequence"/>
</dbReference>
<feature type="region of interest" description="Disordered" evidence="1">
    <location>
        <begin position="67"/>
        <end position="134"/>
    </location>
</feature>
<organism evidence="2 3">
    <name type="scientific">Liparis tanakae</name>
    <name type="common">Tanaka's snailfish</name>
    <dbReference type="NCBI Taxonomy" id="230148"/>
    <lineage>
        <taxon>Eukaryota</taxon>
        <taxon>Metazoa</taxon>
        <taxon>Chordata</taxon>
        <taxon>Craniata</taxon>
        <taxon>Vertebrata</taxon>
        <taxon>Euteleostomi</taxon>
        <taxon>Actinopterygii</taxon>
        <taxon>Neopterygii</taxon>
        <taxon>Teleostei</taxon>
        <taxon>Neoteleostei</taxon>
        <taxon>Acanthomorphata</taxon>
        <taxon>Eupercaria</taxon>
        <taxon>Perciformes</taxon>
        <taxon>Cottioidei</taxon>
        <taxon>Cottales</taxon>
        <taxon>Liparidae</taxon>
        <taxon>Liparis</taxon>
    </lineage>
</organism>
<proteinExistence type="predicted"/>
<keyword evidence="3" id="KW-1185">Reference proteome</keyword>
<dbReference type="EMBL" id="SRLO01004745">
    <property type="protein sequence ID" value="TNN30211.1"/>
    <property type="molecule type" value="Genomic_DNA"/>
</dbReference>
<evidence type="ECO:0000256" key="1">
    <source>
        <dbReference type="SAM" id="MobiDB-lite"/>
    </source>
</evidence>
<protein>
    <submittedName>
        <fullName evidence="2">Uncharacterized protein</fullName>
    </submittedName>
</protein>
<evidence type="ECO:0000313" key="2">
    <source>
        <dbReference type="EMBL" id="TNN30211.1"/>
    </source>
</evidence>
<sequence>MHLVGGAPIGGLWCRLRLSSTTSTSPLPSRAIPKITASTTTSATARRASRSRSVTFGTVWVPEAADQPMDRSVTGETDMLAGGEVKVKEEREVKVKEEREVKVKEERERTVKEERERTVKEEGEDRRYQRNTEV</sequence>
<feature type="compositionally biased region" description="Basic and acidic residues" evidence="1">
    <location>
        <begin position="85"/>
        <end position="134"/>
    </location>
</feature>
<comment type="caution">
    <text evidence="2">The sequence shown here is derived from an EMBL/GenBank/DDBJ whole genome shotgun (WGS) entry which is preliminary data.</text>
</comment>
<dbReference type="AlphaFoldDB" id="A0A4Z2ENR2"/>
<name>A0A4Z2ENR2_9TELE</name>
<evidence type="ECO:0000313" key="3">
    <source>
        <dbReference type="Proteomes" id="UP000314294"/>
    </source>
</evidence>